<keyword evidence="1" id="KW-0489">Methyltransferase</keyword>
<dbReference type="GO" id="GO:0032259">
    <property type="term" value="P:methylation"/>
    <property type="evidence" value="ECO:0007669"/>
    <property type="project" value="UniProtKB-KW"/>
</dbReference>
<dbReference type="Gene3D" id="3.40.50.150">
    <property type="entry name" value="Vaccinia Virus protein VP39"/>
    <property type="match status" value="1"/>
</dbReference>
<reference evidence="1 2" key="1">
    <citation type="submission" date="2021-04" db="EMBL/GenBank/DDBJ databases">
        <title>Magnetospirillum sulfuroxidans sp. nov., a facultative chemolithoautotrophic sulfur-oxidizing alphaproteobacterium isolated from freshwater sediment and proposals for Paramagetospirillum gen. nov., and Magnetospirillaceae fam. nov.</title>
        <authorList>
            <person name="Koziaeva V."/>
            <person name="Geelhoed J.S."/>
            <person name="Sorokin D.Y."/>
            <person name="Grouzdev D.S."/>
        </authorList>
    </citation>
    <scope>NUCLEOTIDE SEQUENCE [LARGE SCALE GENOMIC DNA]</scope>
    <source>
        <strain evidence="1 2">J10</strain>
    </source>
</reference>
<dbReference type="InterPro" id="IPR029063">
    <property type="entry name" value="SAM-dependent_MTases_sf"/>
</dbReference>
<organism evidence="1 2">
    <name type="scientific">Magnetospirillum sulfuroxidans</name>
    <dbReference type="NCBI Taxonomy" id="611300"/>
    <lineage>
        <taxon>Bacteria</taxon>
        <taxon>Pseudomonadati</taxon>
        <taxon>Pseudomonadota</taxon>
        <taxon>Alphaproteobacteria</taxon>
        <taxon>Rhodospirillales</taxon>
        <taxon>Rhodospirillaceae</taxon>
        <taxon>Magnetospirillum</taxon>
    </lineage>
</organism>
<dbReference type="Proteomes" id="UP000680714">
    <property type="component" value="Unassembled WGS sequence"/>
</dbReference>
<gene>
    <name evidence="1" type="ORF">KEC16_17900</name>
</gene>
<dbReference type="RefSeq" id="WP_211551495.1">
    <property type="nucleotide sequence ID" value="NZ_JAGTUF010000026.1"/>
</dbReference>
<dbReference type="CDD" id="cd02440">
    <property type="entry name" value="AdoMet_MTases"/>
    <property type="match status" value="1"/>
</dbReference>
<dbReference type="EMBL" id="JAGTUF010000026">
    <property type="protein sequence ID" value="MBR9973605.1"/>
    <property type="molecule type" value="Genomic_DNA"/>
</dbReference>
<keyword evidence="2" id="KW-1185">Reference proteome</keyword>
<dbReference type="GO" id="GO:0008168">
    <property type="term" value="F:methyltransferase activity"/>
    <property type="evidence" value="ECO:0007669"/>
    <property type="project" value="UniProtKB-KW"/>
</dbReference>
<name>A0ABS5IGU7_9PROT</name>
<dbReference type="SUPFAM" id="SSF53335">
    <property type="entry name" value="S-adenosyl-L-methionine-dependent methyltransferases"/>
    <property type="match status" value="1"/>
</dbReference>
<comment type="caution">
    <text evidence="1">The sequence shown here is derived from an EMBL/GenBank/DDBJ whole genome shotgun (WGS) entry which is preliminary data.</text>
</comment>
<evidence type="ECO:0000313" key="1">
    <source>
        <dbReference type="EMBL" id="MBR9973605.1"/>
    </source>
</evidence>
<accession>A0ABS5IGU7</accession>
<evidence type="ECO:0000313" key="2">
    <source>
        <dbReference type="Proteomes" id="UP000680714"/>
    </source>
</evidence>
<protein>
    <submittedName>
        <fullName evidence="1">SAM-dependent methyltransferase</fullName>
    </submittedName>
</protein>
<keyword evidence="1" id="KW-0808">Transferase</keyword>
<proteinExistence type="predicted"/>
<sequence>MGKDSANASASAWVRRFAPLVPAGGAVLDLACGGGRHSRLFLDRGHPVTAIDQDVVQSTLATGAEVIAADLEGGAPWPLGERRFAGIVVTNYLWRPLFAAIRQTLAADGVLIYETFAAGNEAFGRPRNPAHLLRPGELLEQCAGLTIVAYEDGSTGTAVIQRICAVNGPGPVAVNPAPGR</sequence>